<evidence type="ECO:0000313" key="2">
    <source>
        <dbReference type="Proteomes" id="UP000178771"/>
    </source>
</evidence>
<sequence>MQIDKDKDYIQDFVKLSESIVILCADKGNDTVAAGIALLSYIKETAGKEAVLIYAGDIGKISSSLMSLYDVQTEFEPKILKVTINHKDTTIKTVNYYKESDSRLVLEMSPVERNFDLGKIKYDFSGIDYDLIITVGASKLEDIGALYQNNKGDFDKSTVVNIDNSSNNENYGKLNIVDSEEDTISSMLFKKFSEWGYVPDKTASKALLAGMSE</sequence>
<comment type="caution">
    <text evidence="1">The sequence shown here is derived from an EMBL/GenBank/DDBJ whole genome shotgun (WGS) entry which is preliminary data.</text>
</comment>
<name>A0A1F4V3M2_UNCKA</name>
<dbReference type="EMBL" id="MEVH01000016">
    <property type="protein sequence ID" value="OGC51650.1"/>
    <property type="molecule type" value="Genomic_DNA"/>
</dbReference>
<gene>
    <name evidence="1" type="ORF">A2982_02115</name>
</gene>
<dbReference type="InterPro" id="IPR038763">
    <property type="entry name" value="DHH_sf"/>
</dbReference>
<organism evidence="1 2">
    <name type="scientific">candidate division WWE3 bacterium RIFCSPLOWO2_01_FULL_39_13</name>
    <dbReference type="NCBI Taxonomy" id="1802624"/>
    <lineage>
        <taxon>Bacteria</taxon>
        <taxon>Katanobacteria</taxon>
    </lineage>
</organism>
<evidence type="ECO:0000313" key="1">
    <source>
        <dbReference type="EMBL" id="OGC51650.1"/>
    </source>
</evidence>
<dbReference type="SUPFAM" id="SSF64182">
    <property type="entry name" value="DHH phosphoesterases"/>
    <property type="match status" value="1"/>
</dbReference>
<dbReference type="AlphaFoldDB" id="A0A1F4V3M2"/>
<evidence type="ECO:0008006" key="3">
    <source>
        <dbReference type="Google" id="ProtNLM"/>
    </source>
</evidence>
<dbReference type="Proteomes" id="UP000178771">
    <property type="component" value="Unassembled WGS sequence"/>
</dbReference>
<protein>
    <recommendedName>
        <fullName evidence="3">DDH domain-containing protein</fullName>
    </recommendedName>
</protein>
<reference evidence="1 2" key="1">
    <citation type="journal article" date="2016" name="Nat. Commun.">
        <title>Thousands of microbial genomes shed light on interconnected biogeochemical processes in an aquifer system.</title>
        <authorList>
            <person name="Anantharaman K."/>
            <person name="Brown C.T."/>
            <person name="Hug L.A."/>
            <person name="Sharon I."/>
            <person name="Castelle C.J."/>
            <person name="Probst A.J."/>
            <person name="Thomas B.C."/>
            <person name="Singh A."/>
            <person name="Wilkins M.J."/>
            <person name="Karaoz U."/>
            <person name="Brodie E.L."/>
            <person name="Williams K.H."/>
            <person name="Hubbard S.S."/>
            <person name="Banfield J.F."/>
        </authorList>
    </citation>
    <scope>NUCLEOTIDE SEQUENCE [LARGE SCALE GENOMIC DNA]</scope>
</reference>
<proteinExistence type="predicted"/>
<dbReference type="Gene3D" id="3.90.1640.10">
    <property type="entry name" value="inorganic pyrophosphatase (n-terminal core)"/>
    <property type="match status" value="1"/>
</dbReference>
<dbReference type="STRING" id="1802624.A2982_02115"/>
<accession>A0A1F4V3M2</accession>